<dbReference type="GO" id="GO:0008597">
    <property type="term" value="F:calcium-dependent protein serine/threonine phosphatase regulator activity"/>
    <property type="evidence" value="ECO:0007669"/>
    <property type="project" value="TreeGrafter"/>
</dbReference>
<dbReference type="EMBL" id="MCBQ01005920">
    <property type="protein sequence ID" value="RKF79042.1"/>
    <property type="molecule type" value="Genomic_DNA"/>
</dbReference>
<evidence type="ECO:0000313" key="4">
    <source>
        <dbReference type="Proteomes" id="UP000283383"/>
    </source>
</evidence>
<evidence type="ECO:0000256" key="2">
    <source>
        <dbReference type="SAM" id="MobiDB-lite"/>
    </source>
</evidence>
<dbReference type="GO" id="GO:0003676">
    <property type="term" value="F:nucleic acid binding"/>
    <property type="evidence" value="ECO:0007669"/>
    <property type="project" value="InterPro"/>
</dbReference>
<feature type="region of interest" description="Disordered" evidence="2">
    <location>
        <begin position="204"/>
        <end position="225"/>
    </location>
</feature>
<dbReference type="GO" id="GO:0005737">
    <property type="term" value="C:cytoplasm"/>
    <property type="evidence" value="ECO:0007669"/>
    <property type="project" value="TreeGrafter"/>
</dbReference>
<protein>
    <submittedName>
        <fullName evidence="3">Putative calcipressin family protein</fullName>
    </submittedName>
</protein>
<evidence type="ECO:0000256" key="1">
    <source>
        <dbReference type="ARBA" id="ARBA00008209"/>
    </source>
</evidence>
<dbReference type="InterPro" id="IPR035979">
    <property type="entry name" value="RBD_domain_sf"/>
</dbReference>
<dbReference type="Gene3D" id="3.30.70.330">
    <property type="match status" value="1"/>
</dbReference>
<dbReference type="PANTHER" id="PTHR10300:SF14">
    <property type="entry name" value="PROTEIN SARAH"/>
    <property type="match status" value="1"/>
</dbReference>
<organism evidence="3 4">
    <name type="scientific">Golovinomyces cichoracearum</name>
    <dbReference type="NCBI Taxonomy" id="62708"/>
    <lineage>
        <taxon>Eukaryota</taxon>
        <taxon>Fungi</taxon>
        <taxon>Dikarya</taxon>
        <taxon>Ascomycota</taxon>
        <taxon>Pezizomycotina</taxon>
        <taxon>Leotiomycetes</taxon>
        <taxon>Erysiphales</taxon>
        <taxon>Erysiphaceae</taxon>
        <taxon>Golovinomyces</taxon>
    </lineage>
</organism>
<dbReference type="PANTHER" id="PTHR10300">
    <property type="entry name" value="CALCIPRESSIN"/>
    <property type="match status" value="1"/>
</dbReference>
<name>A0A420IWX4_9PEZI</name>
<dbReference type="Pfam" id="PF04847">
    <property type="entry name" value="Calcipressin"/>
    <property type="match status" value="1"/>
</dbReference>
<dbReference type="AlphaFoldDB" id="A0A420IWX4"/>
<sequence>MMLSDSNAAHSTNTSRTARRMTIDLSLLPPTNLPTPASNTLIITNIENSLIFRHENLFSIKALINNVAPVHSWAPFKSFRRIIVSFFDVDSASQIRQLINDKALFGETCKVYFGQPTPIEAKNAHLNLPDSGKLFFISPPPSPPHGWEMRLEDAPNKQVVAEDLAEALKRLHTKSKGQFPDSPISDSGETNGRIRSVSCTTIYRPEEHGGSSNLPAINVEDTTGEDTPLGSYPHERPIFAHTCRPPVELIDSNRP</sequence>
<dbReference type="InterPro" id="IPR006931">
    <property type="entry name" value="Calcipressin"/>
</dbReference>
<dbReference type="Proteomes" id="UP000283383">
    <property type="component" value="Unassembled WGS sequence"/>
</dbReference>
<accession>A0A420IWX4</accession>
<evidence type="ECO:0000313" key="3">
    <source>
        <dbReference type="EMBL" id="RKF79042.1"/>
    </source>
</evidence>
<gene>
    <name evidence="3" type="ORF">GcM3_059029</name>
</gene>
<proteinExistence type="inferred from homology"/>
<dbReference type="STRING" id="62708.A0A420IWX4"/>
<reference evidence="3 4" key="1">
    <citation type="journal article" date="2018" name="BMC Genomics">
        <title>Comparative genome analyses reveal sequence features reflecting distinct modes of host-adaptation between dicot and monocot powdery mildew.</title>
        <authorList>
            <person name="Wu Y."/>
            <person name="Ma X."/>
            <person name="Pan Z."/>
            <person name="Kale S.D."/>
            <person name="Song Y."/>
            <person name="King H."/>
            <person name="Zhang Q."/>
            <person name="Presley C."/>
            <person name="Deng X."/>
            <person name="Wei C.I."/>
            <person name="Xiao S."/>
        </authorList>
    </citation>
    <scope>NUCLEOTIDE SEQUENCE [LARGE SCALE GENOMIC DNA]</scope>
    <source>
        <strain evidence="3">UMSG3</strain>
    </source>
</reference>
<dbReference type="FunFam" id="3.30.70.330:FF:000503">
    <property type="entry name" value="Calcineurin binding protein, putative"/>
    <property type="match status" value="1"/>
</dbReference>
<dbReference type="GO" id="GO:0005634">
    <property type="term" value="C:nucleus"/>
    <property type="evidence" value="ECO:0007669"/>
    <property type="project" value="TreeGrafter"/>
</dbReference>
<comment type="caution">
    <text evidence="3">The sequence shown here is derived from an EMBL/GenBank/DDBJ whole genome shotgun (WGS) entry which is preliminary data.</text>
</comment>
<keyword evidence="4" id="KW-1185">Reference proteome</keyword>
<comment type="similarity">
    <text evidence="1">Belongs to the RCAN family.</text>
</comment>
<dbReference type="GO" id="GO:0019722">
    <property type="term" value="P:calcium-mediated signaling"/>
    <property type="evidence" value="ECO:0007669"/>
    <property type="project" value="InterPro"/>
</dbReference>
<dbReference type="InterPro" id="IPR012677">
    <property type="entry name" value="Nucleotide-bd_a/b_plait_sf"/>
</dbReference>
<dbReference type="SUPFAM" id="SSF54928">
    <property type="entry name" value="RNA-binding domain, RBD"/>
    <property type="match status" value="1"/>
</dbReference>